<evidence type="ECO:0000313" key="12">
    <source>
        <dbReference type="EMBL" id="GBG81334.1"/>
    </source>
</evidence>
<feature type="domain" description="Reverse transcriptase" evidence="11">
    <location>
        <begin position="697"/>
        <end position="876"/>
    </location>
</feature>
<dbReference type="Proteomes" id="UP000265515">
    <property type="component" value="Unassembled WGS sequence"/>
</dbReference>
<reference evidence="12 13" key="1">
    <citation type="journal article" date="2018" name="Cell">
        <title>The Chara Genome: Secondary Complexity and Implications for Plant Terrestrialization.</title>
        <authorList>
            <person name="Nishiyama T."/>
            <person name="Sakayama H."/>
            <person name="Vries J.D."/>
            <person name="Buschmann H."/>
            <person name="Saint-Marcoux D."/>
            <person name="Ullrich K.K."/>
            <person name="Haas F.B."/>
            <person name="Vanderstraeten L."/>
            <person name="Becker D."/>
            <person name="Lang D."/>
            <person name="Vosolsobe S."/>
            <person name="Rombauts S."/>
            <person name="Wilhelmsson P.K.I."/>
            <person name="Janitza P."/>
            <person name="Kern R."/>
            <person name="Heyl A."/>
            <person name="Rumpler F."/>
            <person name="Villalobos L.I.A.C."/>
            <person name="Clay J.M."/>
            <person name="Skokan R."/>
            <person name="Toyoda A."/>
            <person name="Suzuki Y."/>
            <person name="Kagoshima H."/>
            <person name="Schijlen E."/>
            <person name="Tajeshwar N."/>
            <person name="Catarino B."/>
            <person name="Hetherington A.J."/>
            <person name="Saltykova A."/>
            <person name="Bonnot C."/>
            <person name="Breuninger H."/>
            <person name="Symeonidi A."/>
            <person name="Radhakrishnan G.V."/>
            <person name="Van Nieuwerburgh F."/>
            <person name="Deforce D."/>
            <person name="Chang C."/>
            <person name="Karol K.G."/>
            <person name="Hedrich R."/>
            <person name="Ulvskov P."/>
            <person name="Glockner G."/>
            <person name="Delwiche C.F."/>
            <person name="Petrasek J."/>
            <person name="Van de Peer Y."/>
            <person name="Friml J."/>
            <person name="Beilby M."/>
            <person name="Dolan L."/>
            <person name="Kohara Y."/>
            <person name="Sugano S."/>
            <person name="Fujiyama A."/>
            <person name="Delaux P.-M."/>
            <person name="Quint M."/>
            <person name="TheiBen G."/>
            <person name="Hagemann M."/>
            <person name="Harholt J."/>
            <person name="Dunand C."/>
            <person name="Zachgo S."/>
            <person name="Langdale J."/>
            <person name="Maumus F."/>
            <person name="Straeten D.V.D."/>
            <person name="Gould S.B."/>
            <person name="Rensing S.A."/>
        </authorList>
    </citation>
    <scope>NUCLEOTIDE SEQUENCE [LARGE SCALE GENOMIC DNA]</scope>
    <source>
        <strain evidence="12 13">S276</strain>
    </source>
</reference>
<dbReference type="FunFam" id="3.30.70.270:FF:000020">
    <property type="entry name" value="Transposon Tf2-6 polyprotein-like Protein"/>
    <property type="match status" value="1"/>
</dbReference>
<dbReference type="Gene3D" id="3.10.10.10">
    <property type="entry name" value="HIV Type 1 Reverse Transcriptase, subunit A, domain 1"/>
    <property type="match status" value="1"/>
</dbReference>
<accession>A0A388LGA0</accession>
<keyword evidence="6" id="KW-0378">Hydrolase</keyword>
<evidence type="ECO:0000256" key="2">
    <source>
        <dbReference type="ARBA" id="ARBA00022679"/>
    </source>
</evidence>
<dbReference type="FunFam" id="3.10.10.10:FF:000007">
    <property type="entry name" value="Retrovirus-related Pol polyprotein from transposon 17.6-like Protein"/>
    <property type="match status" value="1"/>
</dbReference>
<dbReference type="Gene3D" id="2.40.70.10">
    <property type="entry name" value="Acid Proteases"/>
    <property type="match status" value="1"/>
</dbReference>
<dbReference type="Gramene" id="GBG81334">
    <property type="protein sequence ID" value="GBG81334"/>
    <property type="gene ID" value="CBR_g32008"/>
</dbReference>
<keyword evidence="8" id="KW-0511">Multifunctional enzyme</keyword>
<dbReference type="Pfam" id="PF00078">
    <property type="entry name" value="RVT_1"/>
    <property type="match status" value="1"/>
</dbReference>
<dbReference type="InterPro" id="IPR043502">
    <property type="entry name" value="DNA/RNA_pol_sf"/>
</dbReference>
<proteinExistence type="predicted"/>
<dbReference type="InterPro" id="IPR000477">
    <property type="entry name" value="RT_dom"/>
</dbReference>
<evidence type="ECO:0000256" key="1">
    <source>
        <dbReference type="ARBA" id="ARBA00022670"/>
    </source>
</evidence>
<dbReference type="GO" id="GO:0004519">
    <property type="term" value="F:endonuclease activity"/>
    <property type="evidence" value="ECO:0007669"/>
    <property type="project" value="UniProtKB-KW"/>
</dbReference>
<feature type="region of interest" description="Disordered" evidence="10">
    <location>
        <begin position="369"/>
        <end position="415"/>
    </location>
</feature>
<feature type="coiled-coil region" evidence="9">
    <location>
        <begin position="33"/>
        <end position="60"/>
    </location>
</feature>
<dbReference type="InterPro" id="IPR043128">
    <property type="entry name" value="Rev_trsase/Diguanyl_cyclase"/>
</dbReference>
<dbReference type="Pfam" id="PF17919">
    <property type="entry name" value="RT_RNaseH_2"/>
    <property type="match status" value="1"/>
</dbReference>
<evidence type="ECO:0000256" key="7">
    <source>
        <dbReference type="ARBA" id="ARBA00022918"/>
    </source>
</evidence>
<keyword evidence="5" id="KW-0255">Endonuclease</keyword>
<keyword evidence="2" id="KW-0808">Transferase</keyword>
<dbReference type="GO" id="GO:0008233">
    <property type="term" value="F:peptidase activity"/>
    <property type="evidence" value="ECO:0007669"/>
    <property type="project" value="UniProtKB-KW"/>
</dbReference>
<keyword evidence="3" id="KW-0548">Nucleotidyltransferase</keyword>
<dbReference type="PANTHER" id="PTHR37984">
    <property type="entry name" value="PROTEIN CBG26694"/>
    <property type="match status" value="1"/>
</dbReference>
<dbReference type="PANTHER" id="PTHR37984:SF5">
    <property type="entry name" value="PROTEIN NYNRIN-LIKE"/>
    <property type="match status" value="1"/>
</dbReference>
<gene>
    <name evidence="12" type="ORF">CBR_g32008</name>
</gene>
<evidence type="ECO:0000313" key="13">
    <source>
        <dbReference type="Proteomes" id="UP000265515"/>
    </source>
</evidence>
<evidence type="ECO:0000256" key="3">
    <source>
        <dbReference type="ARBA" id="ARBA00022695"/>
    </source>
</evidence>
<keyword evidence="9" id="KW-0175">Coiled coil</keyword>
<keyword evidence="13" id="KW-1185">Reference proteome</keyword>
<dbReference type="GO" id="GO:0003964">
    <property type="term" value="F:RNA-directed DNA polymerase activity"/>
    <property type="evidence" value="ECO:0007669"/>
    <property type="project" value="UniProtKB-KW"/>
</dbReference>
<evidence type="ECO:0000256" key="5">
    <source>
        <dbReference type="ARBA" id="ARBA00022759"/>
    </source>
</evidence>
<comment type="caution">
    <text evidence="12">The sequence shown here is derived from an EMBL/GenBank/DDBJ whole genome shotgun (WGS) entry which is preliminary data.</text>
</comment>
<dbReference type="GO" id="GO:0006508">
    <property type="term" value="P:proteolysis"/>
    <property type="evidence" value="ECO:0007669"/>
    <property type="project" value="UniProtKB-KW"/>
</dbReference>
<evidence type="ECO:0000259" key="11">
    <source>
        <dbReference type="PROSITE" id="PS50878"/>
    </source>
</evidence>
<sequence length="1025" mass="114508">MSDQGNEQQPHVEVVVKAEGEQPSSSTTPPPPLIATQRLKKEAEEQLKLQQARVTELERLEAAELEAATDHSRREYLLQQLEKSLTDDRCSHVTKHMAEMILLEHKITSSQFTNWDDHFVRLEHRVDELSAQQSKMLDSIQGLSAQLAAAKLITPQLPLLKPKTSPPPSPPPSPPSSHGGFVHSSRSSTPSQKALVKATYAAVTATDRGPKIPAPNKFRGDDPKTDVGDWAAGTRAYLRGFVCAEQTKVATVLGLLEGPALKWATSTSNSLQQSMEDWAFGLGVDRLLQALEDRFANKERARKAADRIAEFEQLTSTPGLVMAPDDMLTSFCRAAPEKFALALYTAGYKDWRSFGRAALEMEAKLHVQAPTSDRRKGAFPRGNRRGKTSFTHAGSASGSDTDSQLDVPSGGTGSAAETDAAVVAASFCYEDPDPDQDPGQHELQSIAAFFFHLKEQKKKGLSELIMLRPLINRTRITGLLDCGATRNFISPSAVKKLHQGMKVQQLQQPLQVRIGDSTVISIREKVKGIPVTFDTAGKVGHSLNFYIFPELPFDLVFSMQWLREVNPRIDWQIPRVELPDNQGVYQQCMIAADHHPKTSCYCLRAREFHALSRQYHHERLFIALVKQTDAPPVSCPPKIQQVVDQYVDLMQEPFGLPNWPTKHHVELLPGAVPSKGRIYRMSPAELEELRKKLETLTSKGWIRPNTSEFGAPVLFVPKGNGEFRMCIDYRGLNKITRKSTEPLPRIDDLLNIVQGCTVFSKVDLKSGYHQIEMVEEDVYKTAFKTRYGTYKFLVMPFGLCNAPGTFQTEMHHIFRPYLDKFMVVYLDDIPVFSKTAREHAEHLALVLQSLRDSQYKINREKSSFGVPSIIYLGHVISGDGLAPEAAKIAAIQEWPQPQTVRDVLSFMGLASYYKKFVMNFSAVAAPLTNLTKKDTPFLWSLHCQLTFTRLKKALTRAPVLKLPDPTLPFILTTDASQYGIGAVLEQDDGNGLRPVEFTSKKIKTQKLQDSTYEKKLYALVCALKH</sequence>
<dbReference type="SUPFAM" id="SSF56672">
    <property type="entry name" value="DNA/RNA polymerases"/>
    <property type="match status" value="1"/>
</dbReference>
<feature type="compositionally biased region" description="Polar residues" evidence="10">
    <location>
        <begin position="388"/>
        <end position="406"/>
    </location>
</feature>
<dbReference type="EMBL" id="BFEA01000371">
    <property type="protein sequence ID" value="GBG81334.1"/>
    <property type="molecule type" value="Genomic_DNA"/>
</dbReference>
<dbReference type="Pfam" id="PF08284">
    <property type="entry name" value="RVP_2"/>
    <property type="match status" value="1"/>
</dbReference>
<dbReference type="CDD" id="cd01647">
    <property type="entry name" value="RT_LTR"/>
    <property type="match status" value="1"/>
</dbReference>
<evidence type="ECO:0000256" key="6">
    <source>
        <dbReference type="ARBA" id="ARBA00022801"/>
    </source>
</evidence>
<dbReference type="Gene3D" id="3.30.70.270">
    <property type="match status" value="2"/>
</dbReference>
<keyword evidence="7" id="KW-0695">RNA-directed DNA polymerase</keyword>
<name>A0A388LGA0_CHABU</name>
<evidence type="ECO:0000256" key="8">
    <source>
        <dbReference type="ARBA" id="ARBA00023268"/>
    </source>
</evidence>
<feature type="region of interest" description="Disordered" evidence="10">
    <location>
        <begin position="1"/>
        <end position="33"/>
    </location>
</feature>
<dbReference type="Gene3D" id="3.10.20.370">
    <property type="match status" value="1"/>
</dbReference>
<dbReference type="InterPro" id="IPR050951">
    <property type="entry name" value="Retrovirus_Pol_polyprotein"/>
</dbReference>
<dbReference type="InterPro" id="IPR021109">
    <property type="entry name" value="Peptidase_aspartic_dom_sf"/>
</dbReference>
<evidence type="ECO:0000256" key="9">
    <source>
        <dbReference type="SAM" id="Coils"/>
    </source>
</evidence>
<evidence type="ECO:0000256" key="4">
    <source>
        <dbReference type="ARBA" id="ARBA00022722"/>
    </source>
</evidence>
<evidence type="ECO:0000256" key="10">
    <source>
        <dbReference type="SAM" id="MobiDB-lite"/>
    </source>
</evidence>
<protein>
    <recommendedName>
        <fullName evidence="11">Reverse transcriptase domain-containing protein</fullName>
    </recommendedName>
</protein>
<dbReference type="PROSITE" id="PS50878">
    <property type="entry name" value="RT_POL"/>
    <property type="match status" value="1"/>
</dbReference>
<keyword evidence="4" id="KW-0540">Nuclease</keyword>
<feature type="compositionally biased region" description="Pro residues" evidence="10">
    <location>
        <begin position="164"/>
        <end position="175"/>
    </location>
</feature>
<organism evidence="12 13">
    <name type="scientific">Chara braunii</name>
    <name type="common">Braun's stonewort</name>
    <dbReference type="NCBI Taxonomy" id="69332"/>
    <lineage>
        <taxon>Eukaryota</taxon>
        <taxon>Viridiplantae</taxon>
        <taxon>Streptophyta</taxon>
        <taxon>Charophyceae</taxon>
        <taxon>Charales</taxon>
        <taxon>Characeae</taxon>
        <taxon>Chara</taxon>
    </lineage>
</organism>
<dbReference type="AlphaFoldDB" id="A0A388LGA0"/>
<dbReference type="CDD" id="cd00303">
    <property type="entry name" value="retropepsin_like"/>
    <property type="match status" value="1"/>
</dbReference>
<feature type="region of interest" description="Disordered" evidence="10">
    <location>
        <begin position="158"/>
        <end position="188"/>
    </location>
</feature>
<keyword evidence="1" id="KW-0645">Protease</keyword>
<dbReference type="InterPro" id="IPR041577">
    <property type="entry name" value="RT_RNaseH_2"/>
</dbReference>